<evidence type="ECO:0000259" key="5">
    <source>
        <dbReference type="Pfam" id="PF02892"/>
    </source>
</evidence>
<evidence type="ECO:0000256" key="4">
    <source>
        <dbReference type="SAM" id="MobiDB-lite"/>
    </source>
</evidence>
<dbReference type="PANTHER" id="PTHR47501">
    <property type="entry name" value="TRANSPOSASE-RELATED"/>
    <property type="match status" value="1"/>
</dbReference>
<evidence type="ECO:0000313" key="7">
    <source>
        <dbReference type="Proteomes" id="UP001160148"/>
    </source>
</evidence>
<proteinExistence type="predicted"/>
<dbReference type="Pfam" id="PF02892">
    <property type="entry name" value="zf-BED"/>
    <property type="match status" value="1"/>
</dbReference>
<keyword evidence="3" id="KW-0862">Zinc</keyword>
<reference evidence="6 7" key="1">
    <citation type="submission" date="2023-01" db="EMBL/GenBank/DDBJ databases">
        <authorList>
            <person name="Whitehead M."/>
        </authorList>
    </citation>
    <scope>NUCLEOTIDE SEQUENCE [LARGE SCALE GENOMIC DNA]</scope>
</reference>
<evidence type="ECO:0000256" key="3">
    <source>
        <dbReference type="ARBA" id="ARBA00022833"/>
    </source>
</evidence>
<dbReference type="InterPro" id="IPR012337">
    <property type="entry name" value="RNaseH-like_sf"/>
</dbReference>
<dbReference type="AlphaFoldDB" id="A0AAV0Y5H4"/>
<feature type="region of interest" description="Disordered" evidence="4">
    <location>
        <begin position="328"/>
        <end position="356"/>
    </location>
</feature>
<comment type="caution">
    <text evidence="6">The sequence shown here is derived from an EMBL/GenBank/DDBJ whole genome shotgun (WGS) entry which is preliminary data.</text>
</comment>
<dbReference type="GO" id="GO:0008270">
    <property type="term" value="F:zinc ion binding"/>
    <property type="evidence" value="ECO:0007669"/>
    <property type="project" value="UniProtKB-KW"/>
</dbReference>
<name>A0AAV0Y5H4_9HEMI</name>
<dbReference type="PANTHER" id="PTHR47501:SF5">
    <property type="entry name" value="HAT C-TERMINAL DIMERISATION DOMAIN-CONTAINING PROTEIN"/>
    <property type="match status" value="1"/>
</dbReference>
<protein>
    <recommendedName>
        <fullName evidence="5">BED-type domain-containing protein</fullName>
    </recommendedName>
</protein>
<dbReference type="Proteomes" id="UP001160148">
    <property type="component" value="Unassembled WGS sequence"/>
</dbReference>
<evidence type="ECO:0000256" key="2">
    <source>
        <dbReference type="ARBA" id="ARBA00022771"/>
    </source>
</evidence>
<feature type="domain" description="BED-type" evidence="5">
    <location>
        <begin position="74"/>
        <end position="114"/>
    </location>
</feature>
<keyword evidence="1" id="KW-0479">Metal-binding</keyword>
<feature type="compositionally biased region" description="Polar residues" evidence="4">
    <location>
        <begin position="328"/>
        <end position="342"/>
    </location>
</feature>
<dbReference type="GO" id="GO:0003677">
    <property type="term" value="F:DNA binding"/>
    <property type="evidence" value="ECO:0007669"/>
    <property type="project" value="InterPro"/>
</dbReference>
<dbReference type="InterPro" id="IPR003656">
    <property type="entry name" value="Znf_BED"/>
</dbReference>
<accession>A0AAV0Y5H4</accession>
<keyword evidence="7" id="KW-1185">Reference proteome</keyword>
<organism evidence="6 7">
    <name type="scientific">Macrosiphum euphorbiae</name>
    <name type="common">potato aphid</name>
    <dbReference type="NCBI Taxonomy" id="13131"/>
    <lineage>
        <taxon>Eukaryota</taxon>
        <taxon>Metazoa</taxon>
        <taxon>Ecdysozoa</taxon>
        <taxon>Arthropoda</taxon>
        <taxon>Hexapoda</taxon>
        <taxon>Insecta</taxon>
        <taxon>Pterygota</taxon>
        <taxon>Neoptera</taxon>
        <taxon>Paraneoptera</taxon>
        <taxon>Hemiptera</taxon>
        <taxon>Sternorrhyncha</taxon>
        <taxon>Aphidomorpha</taxon>
        <taxon>Aphidoidea</taxon>
        <taxon>Aphididae</taxon>
        <taxon>Macrosiphini</taxon>
        <taxon>Macrosiphum</taxon>
    </lineage>
</organism>
<gene>
    <name evidence="6" type="ORF">MEUPH1_LOCUS28728</name>
</gene>
<sequence>MKRFLTPMFDVSKNSLPTKKNKKSTIIYEPIEETIDEPSAIKSGLIDVEENNVSAASSVTVKLSKHYLFDGNYYKITSCVDDKLIAECQLCKKPINGQINSTGNFLSHIKKKHSSILSKLKIRKDEKKKINNASSNFKVIQPSYSGSQQQKIPQYIQQRQISKQTINNLVFDYVVQEMRPLVTCQKPAFRRLIMGLTGITDTALLPDTKDLSKLLKLSYTSYVTMLTDLISKVSFICTTADIWSSNNKSYLGMTCHFLDENTYSRYSYVLGCRRIKGSHTYMNIAQVMNEITKSFKINNSKISHTVTDNASNFGKAFRTFSIHSETPNKSQFSAQSSNNDWFKSSDDESNVEISDSGSEVDNADVEIVEISTLFSNSENIECNDDDDDFCLPEHLTCTAHTLSLIATSDVAKISDSTYQKISKSVFVKLNAFWNILSRSSVASDKIYEICNLKFPVPIITRWNSMYFAVKKVVANKEKLLVAFEELKLNKLKQSEWAFLDEYCLIMEPLATSLDLMQGEKSCFLGYVAPTIIALRLKLIQSTHLIYSISLPKFKLSWVPVRYLTVCKQLFITECNLEYSIENRTDENGSDDNENSDHEFYQILSGDTDGSHDQNHISFQNSVNTPKNTNLASVQALSFLDTKKKELDILNNLPIVKKVFLKYNTTLPSSAPVERLFSSGSQILVPRRNRLSDNTFEMLLCCRCFNNNK</sequence>
<evidence type="ECO:0000256" key="1">
    <source>
        <dbReference type="ARBA" id="ARBA00022723"/>
    </source>
</evidence>
<dbReference type="EMBL" id="CARXXK010001284">
    <property type="protein sequence ID" value="CAI6375198.1"/>
    <property type="molecule type" value="Genomic_DNA"/>
</dbReference>
<keyword evidence="2" id="KW-0863">Zinc-finger</keyword>
<dbReference type="SUPFAM" id="SSF53098">
    <property type="entry name" value="Ribonuclease H-like"/>
    <property type="match status" value="1"/>
</dbReference>
<evidence type="ECO:0000313" key="6">
    <source>
        <dbReference type="EMBL" id="CAI6375198.1"/>
    </source>
</evidence>